<reference evidence="6 7" key="1">
    <citation type="submission" date="2019-07" db="EMBL/GenBank/DDBJ databases">
        <title>Genome assembly of two rare yeast pathogens: Diutina rugosa and Trichomonascus ciferrii.</title>
        <authorList>
            <person name="Mixao V."/>
            <person name="Saus E."/>
            <person name="Hansen A."/>
            <person name="Lass-Flor C."/>
            <person name="Gabaldon T."/>
        </authorList>
    </citation>
    <scope>NUCLEOTIDE SEQUENCE [LARGE SCALE GENOMIC DNA]</scope>
    <source>
        <strain evidence="6 7">CBS 613</strain>
    </source>
</reference>
<dbReference type="OMA" id="FAIEMFP"/>
<dbReference type="Pfam" id="PF11705">
    <property type="entry name" value="RNA_pol_3_Rpc31"/>
    <property type="match status" value="1"/>
</dbReference>
<evidence type="ECO:0000313" key="6">
    <source>
        <dbReference type="EMBL" id="KAA8904147.1"/>
    </source>
</evidence>
<feature type="region of interest" description="Disordered" evidence="5">
    <location>
        <begin position="151"/>
        <end position="211"/>
    </location>
</feature>
<protein>
    <recommendedName>
        <fullName evidence="4">DNA-directed RNA polymerase III subunit</fullName>
    </recommendedName>
</protein>
<dbReference type="OrthoDB" id="5377312at2759"/>
<name>A0A642UYF3_DIURU</name>
<feature type="compositionally biased region" description="Acidic residues" evidence="5">
    <location>
        <begin position="159"/>
        <end position="187"/>
    </location>
</feature>
<sequence>MSGGFRKNRVLLPFGLDYADIQSNGGEEASVVLPVNGAPRAAEIGPAQQQIAFTRLMAEGAFFTTDDNAATATQPDGIERYQDRYTKTRKVARTIDDHPFAIEMFPQELYSVMGVSKKKLLAVSKYTSANGLGYSKSGADEAAAMLERLKSLADVDEGKGDDEDGEEENEEDADDNYDDEDDDDDDYNAEKYFDDGDDDGGNDDDGGEAAF</sequence>
<dbReference type="RefSeq" id="XP_034013232.1">
    <property type="nucleotide sequence ID" value="XM_034154713.1"/>
</dbReference>
<evidence type="ECO:0000256" key="1">
    <source>
        <dbReference type="ARBA" id="ARBA00004123"/>
    </source>
</evidence>
<comment type="function">
    <text evidence="4">DNA-dependent RNA polymerase catalyzes the transcription of DNA into RNA using the four ribonucleoside triphosphates as substrates. Specific peripheric component of RNA polymerase III which synthesizes small RNAs, such as 5S rRNA and tRNAs.</text>
</comment>
<dbReference type="VEuPathDB" id="FungiDB:DIURU_002099"/>
<dbReference type="PIRSF" id="PIRSF000777">
    <property type="entry name" value="RNA_polIII_C31"/>
    <property type="match status" value="1"/>
</dbReference>
<proteinExistence type="inferred from homology"/>
<comment type="subunit">
    <text evidence="4">Component of the RNA polymerase III (Pol III) complex.</text>
</comment>
<evidence type="ECO:0000256" key="3">
    <source>
        <dbReference type="ARBA" id="ARBA00023242"/>
    </source>
</evidence>
<comment type="subcellular location">
    <subcellularLocation>
        <location evidence="1 4">Nucleus</location>
    </subcellularLocation>
</comment>
<comment type="similarity">
    <text evidence="2 4">Belongs to the eukaryotic RPC7 RNA polymerase subunit family.</text>
</comment>
<accession>A0A642UYF3</accession>
<dbReference type="GeneID" id="54780750"/>
<organism evidence="6 7">
    <name type="scientific">Diutina rugosa</name>
    <name type="common">Yeast</name>
    <name type="synonym">Candida rugosa</name>
    <dbReference type="NCBI Taxonomy" id="5481"/>
    <lineage>
        <taxon>Eukaryota</taxon>
        <taxon>Fungi</taxon>
        <taxon>Dikarya</taxon>
        <taxon>Ascomycota</taxon>
        <taxon>Saccharomycotina</taxon>
        <taxon>Pichiomycetes</taxon>
        <taxon>Debaryomycetaceae</taxon>
        <taxon>Diutina</taxon>
    </lineage>
</organism>
<dbReference type="InterPro" id="IPR024661">
    <property type="entry name" value="RNA_pol_III_Rpc31"/>
</dbReference>
<comment type="caution">
    <text evidence="6">The sequence shown here is derived from an EMBL/GenBank/DDBJ whole genome shotgun (WGS) entry which is preliminary data.</text>
</comment>
<evidence type="ECO:0000256" key="4">
    <source>
        <dbReference type="PIRNR" id="PIRNR000777"/>
    </source>
</evidence>
<dbReference type="AlphaFoldDB" id="A0A642UYF3"/>
<keyword evidence="3 4" id="KW-0539">Nucleus</keyword>
<evidence type="ECO:0000256" key="5">
    <source>
        <dbReference type="SAM" id="MobiDB-lite"/>
    </source>
</evidence>
<keyword evidence="7" id="KW-1185">Reference proteome</keyword>
<dbReference type="Proteomes" id="UP000449547">
    <property type="component" value="Unassembled WGS sequence"/>
</dbReference>
<dbReference type="PANTHER" id="PTHR15367">
    <property type="entry name" value="DNA-DIRECTED RNA POLYMERASE III"/>
    <property type="match status" value="1"/>
</dbReference>
<evidence type="ECO:0000313" key="7">
    <source>
        <dbReference type="Proteomes" id="UP000449547"/>
    </source>
</evidence>
<evidence type="ECO:0000256" key="2">
    <source>
        <dbReference type="ARBA" id="ARBA00008352"/>
    </source>
</evidence>
<dbReference type="GO" id="GO:0006383">
    <property type="term" value="P:transcription by RNA polymerase III"/>
    <property type="evidence" value="ECO:0007669"/>
    <property type="project" value="UniProtKB-UniRule"/>
</dbReference>
<dbReference type="PANTHER" id="PTHR15367:SF2">
    <property type="entry name" value="DNA-DIRECTED RNA POLYMERASE III SUBUNIT"/>
    <property type="match status" value="1"/>
</dbReference>
<gene>
    <name evidence="6" type="ORF">DIURU_002099</name>
</gene>
<dbReference type="EMBL" id="SWFT01000064">
    <property type="protein sequence ID" value="KAA8904147.1"/>
    <property type="molecule type" value="Genomic_DNA"/>
</dbReference>
<dbReference type="GO" id="GO:0005666">
    <property type="term" value="C:RNA polymerase III complex"/>
    <property type="evidence" value="ECO:0007669"/>
    <property type="project" value="UniProtKB-UniRule"/>
</dbReference>
<feature type="compositionally biased region" description="Acidic residues" evidence="5">
    <location>
        <begin position="195"/>
        <end position="211"/>
    </location>
</feature>